<gene>
    <name evidence="4" type="ORF">Ccrd_006478</name>
</gene>
<sequence length="192" mass="22277">MDDLNVVGKEVCSRSSYSNDNSVGFSQDCFLEDNFFESSSDNDEEATTAFDTQNVDGIDLALVTGVVIMFFIVFFTKSKMDRSNWMYQIPQATKEYLGSLDQFIEVAENNRLNNGENEIWCCRYNDHNLIQEHLIVRGFMKRYTCWIRHGEDFDNCNYTVDHDCNDTNDDHESNNDSHDKLQHVDLSGKIQF</sequence>
<dbReference type="Proteomes" id="UP000243975">
    <property type="component" value="Unassembled WGS sequence"/>
</dbReference>
<name>A0A103XJ30_CYNCS</name>
<proteinExistence type="predicted"/>
<evidence type="ECO:0000259" key="3">
    <source>
        <dbReference type="Pfam" id="PF13963"/>
    </source>
</evidence>
<feature type="compositionally biased region" description="Basic and acidic residues" evidence="1">
    <location>
        <begin position="169"/>
        <end position="183"/>
    </location>
</feature>
<evidence type="ECO:0000256" key="2">
    <source>
        <dbReference type="SAM" id="Phobius"/>
    </source>
</evidence>
<keyword evidence="2" id="KW-0812">Transmembrane</keyword>
<feature type="domain" description="Transposase-associated" evidence="3">
    <location>
        <begin position="84"/>
        <end position="151"/>
    </location>
</feature>
<dbReference type="Gramene" id="KVH91499">
    <property type="protein sequence ID" value="KVH91499"/>
    <property type="gene ID" value="Ccrd_006478"/>
</dbReference>
<organism evidence="4 5">
    <name type="scientific">Cynara cardunculus var. scolymus</name>
    <name type="common">Globe artichoke</name>
    <name type="synonym">Cynara scolymus</name>
    <dbReference type="NCBI Taxonomy" id="59895"/>
    <lineage>
        <taxon>Eukaryota</taxon>
        <taxon>Viridiplantae</taxon>
        <taxon>Streptophyta</taxon>
        <taxon>Embryophyta</taxon>
        <taxon>Tracheophyta</taxon>
        <taxon>Spermatophyta</taxon>
        <taxon>Magnoliopsida</taxon>
        <taxon>eudicotyledons</taxon>
        <taxon>Gunneridae</taxon>
        <taxon>Pentapetalae</taxon>
        <taxon>asterids</taxon>
        <taxon>campanulids</taxon>
        <taxon>Asterales</taxon>
        <taxon>Asteraceae</taxon>
        <taxon>Carduoideae</taxon>
        <taxon>Cardueae</taxon>
        <taxon>Carduinae</taxon>
        <taxon>Cynara</taxon>
    </lineage>
</organism>
<protein>
    <recommendedName>
        <fullName evidence="3">Transposase-associated domain-containing protein</fullName>
    </recommendedName>
</protein>
<comment type="caution">
    <text evidence="4">The sequence shown here is derived from an EMBL/GenBank/DDBJ whole genome shotgun (WGS) entry which is preliminary data.</text>
</comment>
<keyword evidence="2" id="KW-1133">Transmembrane helix</keyword>
<dbReference type="InterPro" id="IPR029480">
    <property type="entry name" value="Transpos_assoc"/>
</dbReference>
<feature type="region of interest" description="Disordered" evidence="1">
    <location>
        <begin position="169"/>
        <end position="192"/>
    </location>
</feature>
<evidence type="ECO:0000256" key="1">
    <source>
        <dbReference type="SAM" id="MobiDB-lite"/>
    </source>
</evidence>
<accession>A0A103XJ30</accession>
<reference evidence="4 5" key="1">
    <citation type="journal article" date="2016" name="Sci. Rep.">
        <title>The genome sequence of the outbreeding globe artichoke constructed de novo incorporating a phase-aware low-pass sequencing strategy of F1 progeny.</title>
        <authorList>
            <person name="Scaglione D."/>
            <person name="Reyes-Chin-Wo S."/>
            <person name="Acquadro A."/>
            <person name="Froenicke L."/>
            <person name="Portis E."/>
            <person name="Beitel C."/>
            <person name="Tirone M."/>
            <person name="Mauro R."/>
            <person name="Lo Monaco A."/>
            <person name="Mauromicale G."/>
            <person name="Faccioli P."/>
            <person name="Cattivelli L."/>
            <person name="Rieseberg L."/>
            <person name="Michelmore R."/>
            <person name="Lanteri S."/>
        </authorList>
    </citation>
    <scope>NUCLEOTIDE SEQUENCE [LARGE SCALE GENOMIC DNA]</scope>
    <source>
        <strain evidence="4">2C</strain>
    </source>
</reference>
<feature type="transmembrane region" description="Helical" evidence="2">
    <location>
        <begin position="57"/>
        <end position="76"/>
    </location>
</feature>
<evidence type="ECO:0000313" key="5">
    <source>
        <dbReference type="Proteomes" id="UP000243975"/>
    </source>
</evidence>
<dbReference type="Pfam" id="PF13963">
    <property type="entry name" value="Transpos_assoc"/>
    <property type="match status" value="1"/>
</dbReference>
<keyword evidence="5" id="KW-1185">Reference proteome</keyword>
<keyword evidence="2" id="KW-0472">Membrane</keyword>
<evidence type="ECO:0000313" key="4">
    <source>
        <dbReference type="EMBL" id="KVH91499.1"/>
    </source>
</evidence>
<dbReference type="AlphaFoldDB" id="A0A103XJ30"/>
<dbReference type="EMBL" id="LEKV01004936">
    <property type="protein sequence ID" value="KVH91499.1"/>
    <property type="molecule type" value="Genomic_DNA"/>
</dbReference>